<reference evidence="2 3" key="1">
    <citation type="submission" date="2015-09" db="EMBL/GenBank/DDBJ databases">
        <authorList>
            <person name="Jackson K.R."/>
            <person name="Lunt B.L."/>
            <person name="Fisher J.N.B."/>
            <person name="Gardner A.V."/>
            <person name="Bailey M.E."/>
            <person name="Deus L.M."/>
            <person name="Earl A.S."/>
            <person name="Gibby P.D."/>
            <person name="Hartmann K.A."/>
            <person name="Liu J.E."/>
            <person name="Manci A.M."/>
            <person name="Nielsen D.A."/>
            <person name="Solomon M.B."/>
            <person name="Breakwell D.P."/>
            <person name="Burnett S.H."/>
            <person name="Grose J.H."/>
        </authorList>
    </citation>
    <scope>NUCLEOTIDE SEQUENCE [LARGE SCALE GENOMIC DNA]</scope>
    <source>
        <strain evidence="2 3">CECT 7799</strain>
    </source>
</reference>
<evidence type="ECO:0000256" key="1">
    <source>
        <dbReference type="SAM" id="Phobius"/>
    </source>
</evidence>
<keyword evidence="1" id="KW-1133">Transmembrane helix</keyword>
<evidence type="ECO:0000313" key="2">
    <source>
        <dbReference type="EMBL" id="CUH41033.1"/>
    </source>
</evidence>
<proteinExistence type="predicted"/>
<protein>
    <submittedName>
        <fullName evidence="2">Uncharacterized protein</fullName>
    </submittedName>
</protein>
<accession>A0A0M7BGK5</accession>
<gene>
    <name evidence="2" type="ORF">JSE7799_03775</name>
</gene>
<dbReference type="EMBL" id="CYPR01000251">
    <property type="protein sequence ID" value="CUH41033.1"/>
    <property type="molecule type" value="Genomic_DNA"/>
</dbReference>
<keyword evidence="1" id="KW-0472">Membrane</keyword>
<name>A0A0M7BGK5_9RHOB</name>
<keyword evidence="3" id="KW-1185">Reference proteome</keyword>
<organism evidence="2 3">
    <name type="scientific">Jannaschia seosinensis</name>
    <dbReference type="NCBI Taxonomy" id="313367"/>
    <lineage>
        <taxon>Bacteria</taxon>
        <taxon>Pseudomonadati</taxon>
        <taxon>Pseudomonadota</taxon>
        <taxon>Alphaproteobacteria</taxon>
        <taxon>Rhodobacterales</taxon>
        <taxon>Roseobacteraceae</taxon>
        <taxon>Jannaschia</taxon>
    </lineage>
</organism>
<sequence length="42" mass="4798">MMREMQNGYRGLSVFVGLNIDRFLATFAIVLAVMLASWFQSL</sequence>
<feature type="transmembrane region" description="Helical" evidence="1">
    <location>
        <begin position="12"/>
        <end position="39"/>
    </location>
</feature>
<keyword evidence="1" id="KW-0812">Transmembrane</keyword>
<evidence type="ECO:0000313" key="3">
    <source>
        <dbReference type="Proteomes" id="UP000049455"/>
    </source>
</evidence>
<dbReference type="Proteomes" id="UP000049455">
    <property type="component" value="Unassembled WGS sequence"/>
</dbReference>
<dbReference type="AlphaFoldDB" id="A0A0M7BGK5"/>
<dbReference type="STRING" id="313367.JSE7799_03775"/>